<accession>A0A0G0Z221</accession>
<reference evidence="1 2" key="1">
    <citation type="journal article" date="2015" name="Nature">
        <title>rRNA introns, odd ribosomes, and small enigmatic genomes across a large radiation of phyla.</title>
        <authorList>
            <person name="Brown C.T."/>
            <person name="Hug L.A."/>
            <person name="Thomas B.C."/>
            <person name="Sharon I."/>
            <person name="Castelle C.J."/>
            <person name="Singh A."/>
            <person name="Wilkins M.J."/>
            <person name="Williams K.H."/>
            <person name="Banfield J.F."/>
        </authorList>
    </citation>
    <scope>NUCLEOTIDE SEQUENCE [LARGE SCALE GENOMIC DNA]</scope>
</reference>
<protein>
    <recommendedName>
        <fullName evidence="3">HNH endonuclease</fullName>
    </recommendedName>
</protein>
<evidence type="ECO:0000313" key="1">
    <source>
        <dbReference type="EMBL" id="KKS42830.1"/>
    </source>
</evidence>
<evidence type="ECO:0000313" key="2">
    <source>
        <dbReference type="Proteomes" id="UP000033854"/>
    </source>
</evidence>
<evidence type="ECO:0008006" key="3">
    <source>
        <dbReference type="Google" id="ProtNLM"/>
    </source>
</evidence>
<sequence length="145" mass="17552">MKKCSKCHVEKELSEYYFRHKGKRAGEHYNHCKECLRIRGKTYYQENHERQLRLSVNRNRTRRKDQREFVSALKNLPCADCGRKYPPYVMDFDHRDKNYKHGNIGTLVSQAYFTKERLLKEIQKCDLVCSNCHRIRTFRRNHPNG</sequence>
<comment type="caution">
    <text evidence="1">The sequence shown here is derived from an EMBL/GenBank/DDBJ whole genome shotgun (WGS) entry which is preliminary data.</text>
</comment>
<gene>
    <name evidence="1" type="ORF">UV06_C0005G0024</name>
</gene>
<organism evidence="1 2">
    <name type="scientific">Candidatus Collierbacteria bacterium GW2011_GWA2_42_17</name>
    <dbReference type="NCBI Taxonomy" id="1618378"/>
    <lineage>
        <taxon>Bacteria</taxon>
        <taxon>Candidatus Collieribacteriota</taxon>
    </lineage>
</organism>
<proteinExistence type="predicted"/>
<dbReference type="Proteomes" id="UP000033854">
    <property type="component" value="Unassembled WGS sequence"/>
</dbReference>
<dbReference type="EMBL" id="LCDA01000005">
    <property type="protein sequence ID" value="KKS42830.1"/>
    <property type="molecule type" value="Genomic_DNA"/>
</dbReference>
<name>A0A0G0Z221_9BACT</name>
<dbReference type="AlphaFoldDB" id="A0A0G0Z221"/>